<dbReference type="EMBL" id="HBUE01267519">
    <property type="protein sequence ID" value="CAG6562310.1"/>
    <property type="molecule type" value="Transcribed_RNA"/>
</dbReference>
<name>A0A8D8DDU2_CULPI</name>
<reference evidence="2" key="1">
    <citation type="submission" date="2021-05" db="EMBL/GenBank/DDBJ databases">
        <authorList>
            <person name="Alioto T."/>
            <person name="Alioto T."/>
            <person name="Gomez Garrido J."/>
        </authorList>
    </citation>
    <scope>NUCLEOTIDE SEQUENCE</scope>
</reference>
<feature type="region of interest" description="Disordered" evidence="1">
    <location>
        <begin position="20"/>
        <end position="90"/>
    </location>
</feature>
<dbReference type="EMBL" id="HBUE01162329">
    <property type="protein sequence ID" value="CAG6510905.1"/>
    <property type="molecule type" value="Transcribed_RNA"/>
</dbReference>
<proteinExistence type="predicted"/>
<dbReference type="AlphaFoldDB" id="A0A8D8DDU2"/>
<evidence type="ECO:0000313" key="2">
    <source>
        <dbReference type="EMBL" id="CAG6510905.1"/>
    </source>
</evidence>
<protein>
    <submittedName>
        <fullName evidence="2">(northern house mosquito) hypothetical protein</fullName>
    </submittedName>
</protein>
<organism evidence="2">
    <name type="scientific">Culex pipiens</name>
    <name type="common">House mosquito</name>
    <dbReference type="NCBI Taxonomy" id="7175"/>
    <lineage>
        <taxon>Eukaryota</taxon>
        <taxon>Metazoa</taxon>
        <taxon>Ecdysozoa</taxon>
        <taxon>Arthropoda</taxon>
        <taxon>Hexapoda</taxon>
        <taxon>Insecta</taxon>
        <taxon>Pterygota</taxon>
        <taxon>Neoptera</taxon>
        <taxon>Endopterygota</taxon>
        <taxon>Diptera</taxon>
        <taxon>Nematocera</taxon>
        <taxon>Culicoidea</taxon>
        <taxon>Culicidae</taxon>
        <taxon>Culicinae</taxon>
        <taxon>Culicini</taxon>
        <taxon>Culex</taxon>
        <taxon>Culex</taxon>
    </lineage>
</organism>
<accession>A0A8D8DDU2</accession>
<sequence length="142" mass="15211">MWSLKASSLSKSVRQAQHVVFGSSKLAGPSNPRRFSSSSTSCAMSSPESCSDSSDSSWLQSEKSSARSSDSSSVRRSLAESSNERNFRSDSRHCSAMLRATYKASTQRSQQFVGSEAFSSSSVISTPLHAPINSTIEIPSTS</sequence>
<evidence type="ECO:0000256" key="1">
    <source>
        <dbReference type="SAM" id="MobiDB-lite"/>
    </source>
</evidence>
<feature type="compositionally biased region" description="Low complexity" evidence="1">
    <location>
        <begin position="30"/>
        <end position="81"/>
    </location>
</feature>